<feature type="domain" description="Ubiquitin-like protease family profile" evidence="11">
    <location>
        <begin position="341"/>
        <end position="539"/>
    </location>
</feature>
<sequence>MAELELPSRLFADREEPAGDRVNMYFKLNTIKAVLKALTPEELDTIRPCFGKLLDVYSKPVFSGKLAHFLLTRQLNVAVPAVLSAVGEITDPESGDEDVFPVISLKLDKVWDLDKDSKVDVFSIIPAPHDVVGLEDCSWADEVRELGAEVILSKIEEGYEFNRGMFVGGLRGAVLHVEAPPRVVNKDLKEMELRLERSMKLSIFSAVAEALRSREIVKSVVTEVGVGTSDPYSQPPANGASNPVNPAKVASILVNPADGASSPVYPTASSNLNGESEEAEDSSSGSEDSTKSQASGGTIDGEGGSVPEAALESDGTPSSEKFKKLVELLEPRFDFEYGGGIVLKESELRLVASSIPPDNPQVMDACVSVMRESVFINTNPAAVPRADMLTSHFHGSLAVMFSKFKKCRRKESFEFDEDLLSSITHRFSSTGRKWLEAIDYLYSPFNIDKNRWIAVMVDLPSHSLFVFDSTTNALRGSRLKPELEFLCEIFPYLVRKIGANDLMINYPLSPLSFTRHTRITQASDRANTGMLSLLFMEAHAFGGFDKVCQVSEAGLRQRAEQLAVQLYEHCCGDIEITILKGLQLTTPKKGYSGLCLRSRGHLKAYDSYNTKTRFQCGVHRLKAYPFQPIKESEGGSSFTVQDIGNEFTVGFFECDCGKQALVRQAWTDANPGRRFYRCGAGWRSECNYFRWKDIEKPHGWQYKALLEARDIIKAQDAELKRLRETQAEGNRIYPVEVGLLEFQTKIEHLEKESIVLKSDLKASNEKEQTLREVLIISWIGFICVLATVVHAFK</sequence>
<keyword evidence="10" id="KW-0472">Membrane</keyword>
<keyword evidence="10" id="KW-0812">Transmembrane</keyword>
<dbReference type="Proteomes" id="UP000008694">
    <property type="component" value="Unassembled WGS sequence"/>
</dbReference>
<keyword evidence="5" id="KW-0378">Hydrolase</keyword>
<evidence type="ECO:0000256" key="2">
    <source>
        <dbReference type="ARBA" id="ARBA00022670"/>
    </source>
</evidence>
<evidence type="ECO:0000256" key="8">
    <source>
        <dbReference type="SAM" id="Coils"/>
    </source>
</evidence>
<reference evidence="14" key="1">
    <citation type="journal article" date="2011" name="Nat. Genet.">
        <title>The Arabidopsis lyrata genome sequence and the basis of rapid genome size change.</title>
        <authorList>
            <person name="Hu T.T."/>
            <person name="Pattyn P."/>
            <person name="Bakker E.G."/>
            <person name="Cao J."/>
            <person name="Cheng J.-F."/>
            <person name="Clark R.M."/>
            <person name="Fahlgren N."/>
            <person name="Fawcett J.A."/>
            <person name="Grimwood J."/>
            <person name="Gundlach H."/>
            <person name="Haberer G."/>
            <person name="Hollister J.D."/>
            <person name="Ossowski S."/>
            <person name="Ottilar R.P."/>
            <person name="Salamov A.A."/>
            <person name="Schneeberger K."/>
            <person name="Spannagl M."/>
            <person name="Wang X."/>
            <person name="Yang L."/>
            <person name="Nasrallah M.E."/>
            <person name="Bergelson J."/>
            <person name="Carrington J.C."/>
            <person name="Gaut B.S."/>
            <person name="Schmutz J."/>
            <person name="Mayer K.F.X."/>
            <person name="Van de Peer Y."/>
            <person name="Grigoriev I.V."/>
            <person name="Nordborg M."/>
            <person name="Weigel D."/>
            <person name="Guo Y.-L."/>
        </authorList>
    </citation>
    <scope>NUCLEOTIDE SEQUENCE [LARGE SCALE GENOMIC DNA]</scope>
    <source>
        <strain evidence="14">cv. MN47</strain>
    </source>
</reference>
<evidence type="ECO:0000259" key="12">
    <source>
        <dbReference type="PROSITE" id="PS51999"/>
    </source>
</evidence>
<dbReference type="GO" id="GO:0008270">
    <property type="term" value="F:zinc ion binding"/>
    <property type="evidence" value="ECO:0007669"/>
    <property type="project" value="UniProtKB-KW"/>
</dbReference>
<keyword evidence="6" id="KW-0862">Zinc</keyword>
<evidence type="ECO:0000256" key="4">
    <source>
        <dbReference type="ARBA" id="ARBA00022771"/>
    </source>
</evidence>
<dbReference type="SUPFAM" id="SSF54001">
    <property type="entry name" value="Cysteine proteinases"/>
    <property type="match status" value="1"/>
</dbReference>
<dbReference type="EMBL" id="GL348718">
    <property type="protein sequence ID" value="EFH49037.1"/>
    <property type="molecule type" value="Genomic_DNA"/>
</dbReference>
<dbReference type="PANTHER" id="PTHR33248">
    <property type="entry name" value="ZINC ION-BINDING PROTEIN"/>
    <property type="match status" value="1"/>
</dbReference>
<evidence type="ECO:0000256" key="3">
    <source>
        <dbReference type="ARBA" id="ARBA00022723"/>
    </source>
</evidence>
<dbReference type="AlphaFoldDB" id="D7M2N9"/>
<evidence type="ECO:0000256" key="6">
    <source>
        <dbReference type="ARBA" id="ARBA00022833"/>
    </source>
</evidence>
<dbReference type="HOGENOM" id="CLU_354253_0_0_1"/>
<dbReference type="Pfam" id="PF06839">
    <property type="entry name" value="Zn_ribbon_GRF"/>
    <property type="match status" value="1"/>
</dbReference>
<evidence type="ECO:0000313" key="14">
    <source>
        <dbReference type="Proteomes" id="UP000008694"/>
    </source>
</evidence>
<keyword evidence="2" id="KW-0645">Protease</keyword>
<organism evidence="14">
    <name type="scientific">Arabidopsis lyrata subsp. lyrata</name>
    <name type="common">Lyre-leaved rock-cress</name>
    <dbReference type="NCBI Taxonomy" id="81972"/>
    <lineage>
        <taxon>Eukaryota</taxon>
        <taxon>Viridiplantae</taxon>
        <taxon>Streptophyta</taxon>
        <taxon>Embryophyta</taxon>
        <taxon>Tracheophyta</taxon>
        <taxon>Spermatophyta</taxon>
        <taxon>Magnoliopsida</taxon>
        <taxon>eudicotyledons</taxon>
        <taxon>Gunneridae</taxon>
        <taxon>Pentapetalae</taxon>
        <taxon>rosids</taxon>
        <taxon>malvids</taxon>
        <taxon>Brassicales</taxon>
        <taxon>Brassicaceae</taxon>
        <taxon>Camelineae</taxon>
        <taxon>Arabidopsis</taxon>
    </lineage>
</organism>
<evidence type="ECO:0000256" key="9">
    <source>
        <dbReference type="SAM" id="MobiDB-lite"/>
    </source>
</evidence>
<dbReference type="PROSITE" id="PS50600">
    <property type="entry name" value="ULP_PROTEASE"/>
    <property type="match status" value="1"/>
</dbReference>
<evidence type="ECO:0000256" key="5">
    <source>
        <dbReference type="ARBA" id="ARBA00022801"/>
    </source>
</evidence>
<proteinExistence type="inferred from homology"/>
<dbReference type="InterPro" id="IPR010666">
    <property type="entry name" value="Znf_GRF"/>
</dbReference>
<dbReference type="Gramene" id="Al_scaffold_0006_3642">
    <property type="protein sequence ID" value="Al_scaffold_0006_3642"/>
    <property type="gene ID" value="Al_scaffold_0006_3642"/>
</dbReference>
<keyword evidence="3" id="KW-0479">Metal-binding</keyword>
<feature type="domain" description="GRF-type" evidence="12">
    <location>
        <begin position="654"/>
        <end position="695"/>
    </location>
</feature>
<dbReference type="InterPro" id="IPR057222">
    <property type="entry name" value="DUF7900"/>
</dbReference>
<gene>
    <name evidence="13" type="ORF">ARALYDRAFT_663577</name>
</gene>
<keyword evidence="10" id="KW-1133">Transmembrane helix</keyword>
<accession>D7M2N9</accession>
<evidence type="ECO:0000256" key="1">
    <source>
        <dbReference type="ARBA" id="ARBA00005234"/>
    </source>
</evidence>
<dbReference type="Gene3D" id="3.40.395.10">
    <property type="entry name" value="Adenoviral Proteinase, Chain A"/>
    <property type="match status" value="1"/>
</dbReference>
<protein>
    <submittedName>
        <fullName evidence="13">Predicted protein</fullName>
    </submittedName>
</protein>
<keyword evidence="8" id="KW-0175">Coiled coil</keyword>
<keyword evidence="14" id="KW-1185">Reference proteome</keyword>
<dbReference type="InterPro" id="IPR003653">
    <property type="entry name" value="Peptidase_C48_C"/>
</dbReference>
<dbReference type="GO" id="GO:0008234">
    <property type="term" value="F:cysteine-type peptidase activity"/>
    <property type="evidence" value="ECO:0007669"/>
    <property type="project" value="InterPro"/>
</dbReference>
<dbReference type="Pfam" id="PF25464">
    <property type="entry name" value="DUF7900"/>
    <property type="match status" value="1"/>
</dbReference>
<name>D7M2N9_ARALL</name>
<evidence type="ECO:0000256" key="7">
    <source>
        <dbReference type="PROSITE-ProRule" id="PRU01343"/>
    </source>
</evidence>
<keyword evidence="4 7" id="KW-0863">Zinc-finger</keyword>
<feature type="coiled-coil region" evidence="8">
    <location>
        <begin position="705"/>
        <end position="766"/>
    </location>
</feature>
<evidence type="ECO:0000313" key="13">
    <source>
        <dbReference type="EMBL" id="EFH49037.1"/>
    </source>
</evidence>
<evidence type="ECO:0000259" key="11">
    <source>
        <dbReference type="PROSITE" id="PS50600"/>
    </source>
</evidence>
<evidence type="ECO:0000256" key="10">
    <source>
        <dbReference type="SAM" id="Phobius"/>
    </source>
</evidence>
<dbReference type="Pfam" id="PF02902">
    <property type="entry name" value="Peptidase_C48"/>
    <property type="match status" value="1"/>
</dbReference>
<feature type="transmembrane region" description="Helical" evidence="10">
    <location>
        <begin position="773"/>
        <end position="792"/>
    </location>
</feature>
<feature type="region of interest" description="Disordered" evidence="9">
    <location>
        <begin position="260"/>
        <end position="317"/>
    </location>
</feature>
<comment type="similarity">
    <text evidence="1">Belongs to the peptidase C48 family.</text>
</comment>
<dbReference type="GO" id="GO:0006508">
    <property type="term" value="P:proteolysis"/>
    <property type="evidence" value="ECO:0007669"/>
    <property type="project" value="UniProtKB-KW"/>
</dbReference>
<dbReference type="PROSITE" id="PS51999">
    <property type="entry name" value="ZF_GRF"/>
    <property type="match status" value="1"/>
</dbReference>
<dbReference type="InterPro" id="IPR038765">
    <property type="entry name" value="Papain-like_cys_pep_sf"/>
</dbReference>